<dbReference type="SUPFAM" id="SSF53335">
    <property type="entry name" value="S-adenosyl-L-methionine-dependent methyltransferases"/>
    <property type="match status" value="1"/>
</dbReference>
<dbReference type="GO" id="GO:0032259">
    <property type="term" value="P:methylation"/>
    <property type="evidence" value="ECO:0007669"/>
    <property type="project" value="UniProtKB-KW"/>
</dbReference>
<proteinExistence type="predicted"/>
<evidence type="ECO:0000313" key="3">
    <source>
        <dbReference type="EMBL" id="MBB4035300.1"/>
    </source>
</evidence>
<organism evidence="3 4">
    <name type="scientific">Dysgonomonas hofstadii</name>
    <dbReference type="NCBI Taxonomy" id="637886"/>
    <lineage>
        <taxon>Bacteria</taxon>
        <taxon>Pseudomonadati</taxon>
        <taxon>Bacteroidota</taxon>
        <taxon>Bacteroidia</taxon>
        <taxon>Bacteroidales</taxon>
        <taxon>Dysgonomonadaceae</taxon>
        <taxon>Dysgonomonas</taxon>
    </lineage>
</organism>
<dbReference type="EMBL" id="JACIEP010000003">
    <property type="protein sequence ID" value="MBB4035300.1"/>
    <property type="molecule type" value="Genomic_DNA"/>
</dbReference>
<evidence type="ECO:0000259" key="2">
    <source>
        <dbReference type="Pfam" id="PF22013"/>
    </source>
</evidence>
<dbReference type="Proteomes" id="UP000555103">
    <property type="component" value="Unassembled WGS sequence"/>
</dbReference>
<accession>A0A840CH79</accession>
<dbReference type="AlphaFoldDB" id="A0A840CH79"/>
<keyword evidence="4" id="KW-1185">Reference proteome</keyword>
<dbReference type="Pfam" id="PF18096">
    <property type="entry name" value="Thump_like"/>
    <property type="match status" value="1"/>
</dbReference>
<name>A0A840CH79_9BACT</name>
<protein>
    <submittedName>
        <fullName evidence="3">16S rRNA G966 N2-methylase RsmD</fullName>
    </submittedName>
</protein>
<dbReference type="GO" id="GO:0008168">
    <property type="term" value="F:methyltransferase activity"/>
    <property type="evidence" value="ECO:0007669"/>
    <property type="project" value="UniProtKB-KW"/>
</dbReference>
<dbReference type="Pfam" id="PF22013">
    <property type="entry name" value="PG_1098_Fer"/>
    <property type="match status" value="1"/>
</dbReference>
<dbReference type="InterPro" id="IPR029063">
    <property type="entry name" value="SAM-dependent_MTases_sf"/>
</dbReference>
<dbReference type="InterPro" id="IPR041497">
    <property type="entry name" value="Thump-like"/>
</dbReference>
<dbReference type="RefSeq" id="WP_183306231.1">
    <property type="nucleotide sequence ID" value="NZ_JACIEP010000003.1"/>
</dbReference>
<dbReference type="Gene3D" id="3.40.50.150">
    <property type="entry name" value="Vaccinia Virus protein VP39"/>
    <property type="match status" value="1"/>
</dbReference>
<evidence type="ECO:0000313" key="4">
    <source>
        <dbReference type="Proteomes" id="UP000555103"/>
    </source>
</evidence>
<comment type="caution">
    <text evidence="3">The sequence shown here is derived from an EMBL/GenBank/DDBJ whole genome shotgun (WGS) entry which is preliminary data.</text>
</comment>
<dbReference type="Gene3D" id="1.10.10.1110">
    <property type="entry name" value="Methyltransferase PG1098, N-terminal domain"/>
    <property type="match status" value="1"/>
</dbReference>
<dbReference type="InterPro" id="IPR054168">
    <property type="entry name" value="PG_1098_Fer"/>
</dbReference>
<evidence type="ECO:0000259" key="1">
    <source>
        <dbReference type="Pfam" id="PF18096"/>
    </source>
</evidence>
<keyword evidence="3" id="KW-0489">Methyltransferase</keyword>
<sequence length="391" mass="43891">MKLSPGLKQFVKEHETDDVHSLALQAGKYPDIDMETAIRQIKGRRIAKDKIPSWYAAEDIIYPRHLSLEQSSSEATAIYKRSLCKGNIMADLTGGMGVDISFLSADFEQAIYIEQQEELAEIATHNFNILGLDNITAINADGVNYLSVMQPVDLIYIDPARRDDTGKKTVRIEDCTPNILDIEDLLEKKSGMAMIKLSPMLDISLALNSLRNISDVHIVAVNNEVKELLFMKQKDAGQATYHCVNILKDNTEEYTFQKEDENSASVSYSTQIYAYLYEANASIMKGGAYKSIANSFSLEKLHPSSHLYTSDVLQNDFPGRKFIVKTVCSLNKKDIKEHLSGLKQANITVRNFPLSVQEIRKKTGLKEGGEVYIFATTLFDERKVLIICEKA</sequence>
<keyword evidence="3" id="KW-0808">Transferase</keyword>
<gene>
    <name evidence="3" type="ORF">GGR21_001189</name>
</gene>
<feature type="domain" description="PG-1098 ferredoxin-like" evidence="2">
    <location>
        <begin position="275"/>
        <end position="318"/>
    </location>
</feature>
<feature type="domain" description="THUMP-like" evidence="1">
    <location>
        <begin position="319"/>
        <end position="390"/>
    </location>
</feature>
<reference evidence="3 4" key="1">
    <citation type="submission" date="2020-08" db="EMBL/GenBank/DDBJ databases">
        <title>Genomic Encyclopedia of Type Strains, Phase IV (KMG-IV): sequencing the most valuable type-strain genomes for metagenomic binning, comparative biology and taxonomic classification.</title>
        <authorList>
            <person name="Goeker M."/>
        </authorList>
    </citation>
    <scope>NUCLEOTIDE SEQUENCE [LARGE SCALE GENOMIC DNA]</scope>
    <source>
        <strain evidence="3 4">DSM 104969</strain>
    </source>
</reference>